<organism evidence="5 6">
    <name type="scientific">Scleropages formosus</name>
    <name type="common">Asian bonytongue</name>
    <name type="synonym">Osteoglossum formosum</name>
    <dbReference type="NCBI Taxonomy" id="113540"/>
    <lineage>
        <taxon>Eukaryota</taxon>
        <taxon>Metazoa</taxon>
        <taxon>Chordata</taxon>
        <taxon>Craniata</taxon>
        <taxon>Vertebrata</taxon>
        <taxon>Euteleostomi</taxon>
        <taxon>Actinopterygii</taxon>
        <taxon>Neopterygii</taxon>
        <taxon>Teleostei</taxon>
        <taxon>Osteoglossocephala</taxon>
        <taxon>Osteoglossomorpha</taxon>
        <taxon>Osteoglossiformes</taxon>
        <taxon>Osteoglossidae</taxon>
        <taxon>Scleropages</taxon>
    </lineage>
</organism>
<feature type="region of interest" description="Disordered" evidence="4">
    <location>
        <begin position="1"/>
        <end position="27"/>
    </location>
</feature>
<sequence length="112" mass="12732">MKQEWSPWKSARWPAARGPKREVRTEGRIPSAVAENIPSWTGGGTRIIYDRKFLLECRNSPIARTPPCCLPQIPGVTVPLLHPVGKLQELKEELEEEVKDLPAEDNQFEMDI</sequence>
<dbReference type="AlphaFoldDB" id="A0A0P7UZ54"/>
<comment type="similarity">
    <text evidence="1">Belongs to the eIF4E-binding protein family.</text>
</comment>
<comment type="caution">
    <text evidence="5">The sequence shown here is derived from an EMBL/GenBank/DDBJ whole genome shotgun (WGS) entry which is preliminary data.</text>
</comment>
<evidence type="ECO:0000256" key="1">
    <source>
        <dbReference type="ARBA" id="ARBA00005480"/>
    </source>
</evidence>
<keyword evidence="3" id="KW-0652">Protein synthesis inhibitor</keyword>
<keyword evidence="2" id="KW-0810">Translation regulation</keyword>
<evidence type="ECO:0008006" key="7">
    <source>
        <dbReference type="Google" id="ProtNLM"/>
    </source>
</evidence>
<dbReference type="PANTHER" id="PTHR12669">
    <property type="entry name" value="EUKARYOTIC TRANSLATION INITIATION FACTOR 4E-BINDING PROTEIN"/>
    <property type="match status" value="1"/>
</dbReference>
<dbReference type="GO" id="GO:0008190">
    <property type="term" value="F:eukaryotic initiation factor 4E binding"/>
    <property type="evidence" value="ECO:0007669"/>
    <property type="project" value="InterPro"/>
</dbReference>
<protein>
    <recommendedName>
        <fullName evidence="7">Eukaryotic translation initiation factor 4E-binding protein 3-like</fullName>
    </recommendedName>
</protein>
<dbReference type="Pfam" id="PF05456">
    <property type="entry name" value="eIF_4EBP"/>
    <property type="match status" value="1"/>
</dbReference>
<accession>A0A0P7UZ54</accession>
<name>A0A0P7UZ54_SCLFO</name>
<dbReference type="GO" id="GO:0005737">
    <property type="term" value="C:cytoplasm"/>
    <property type="evidence" value="ECO:0007669"/>
    <property type="project" value="TreeGrafter"/>
</dbReference>
<dbReference type="Proteomes" id="UP000034805">
    <property type="component" value="Unassembled WGS sequence"/>
</dbReference>
<dbReference type="PANTHER" id="PTHR12669:SF5">
    <property type="entry name" value="EUKARYOTIC TRANSLATION INITIATION FACTOR 4E-BINDING PROTEIN 3"/>
    <property type="match status" value="1"/>
</dbReference>
<gene>
    <name evidence="5" type="ORF">Z043_105254</name>
</gene>
<dbReference type="GO" id="GO:0045947">
    <property type="term" value="P:negative regulation of translational initiation"/>
    <property type="evidence" value="ECO:0007669"/>
    <property type="project" value="InterPro"/>
</dbReference>
<evidence type="ECO:0000313" key="5">
    <source>
        <dbReference type="EMBL" id="KPP75483.1"/>
    </source>
</evidence>
<dbReference type="EMBL" id="JARO02001430">
    <property type="protein sequence ID" value="KPP75483.1"/>
    <property type="molecule type" value="Genomic_DNA"/>
</dbReference>
<evidence type="ECO:0000256" key="4">
    <source>
        <dbReference type="SAM" id="MobiDB-lite"/>
    </source>
</evidence>
<proteinExistence type="inferred from homology"/>
<evidence type="ECO:0000256" key="2">
    <source>
        <dbReference type="ARBA" id="ARBA00022845"/>
    </source>
</evidence>
<reference evidence="5 6" key="1">
    <citation type="submission" date="2015-08" db="EMBL/GenBank/DDBJ databases">
        <title>The genome of the Asian arowana (Scleropages formosus).</title>
        <authorList>
            <person name="Tan M.H."/>
            <person name="Gan H.M."/>
            <person name="Croft L.J."/>
            <person name="Austin C.M."/>
        </authorList>
    </citation>
    <scope>NUCLEOTIDE SEQUENCE [LARGE SCALE GENOMIC DNA]</scope>
    <source>
        <strain evidence="5">Aro1</strain>
    </source>
</reference>
<dbReference type="InterPro" id="IPR008606">
    <property type="entry name" value="EIF4EBP"/>
</dbReference>
<evidence type="ECO:0000313" key="6">
    <source>
        <dbReference type="Proteomes" id="UP000034805"/>
    </source>
</evidence>
<evidence type="ECO:0000256" key="3">
    <source>
        <dbReference type="ARBA" id="ARBA00023193"/>
    </source>
</evidence>